<sequence>MAWGKPPGSIDVEEEINWVRKPTPPGKRLSGARALVTGASRGFGRAIALALANEGADVIVNYIKSEDDAKRVVKEIKDIGQDAVAIQADVSKYQEVKRMAEEIWETWGRLDVLINNAGTTAPRQTSWRELSDEVVNETLDLDLKGTYYCLYEFGSRMLDLQRSGTIVNIASNVITTGSPRSPIYAAAKYGIIGLTKTFALALAPFVRVNAVAPGYMDTPSLRARKDWTEERKKWIIQHTPLRSLGKPENIAYVVVFLASQDSLHITGETIFCDGGFTMAAI</sequence>
<organism evidence="2 4">
    <name type="scientific">Sulfodiicoccus acidiphilus</name>
    <dbReference type="NCBI Taxonomy" id="1670455"/>
    <lineage>
        <taxon>Archaea</taxon>
        <taxon>Thermoproteota</taxon>
        <taxon>Thermoprotei</taxon>
        <taxon>Sulfolobales</taxon>
        <taxon>Sulfolobaceae</taxon>
        <taxon>Sulfodiicoccus</taxon>
    </lineage>
</organism>
<dbReference type="Proteomes" id="UP000276741">
    <property type="component" value="Chromosome"/>
</dbReference>
<dbReference type="PRINTS" id="PR00081">
    <property type="entry name" value="GDHRDH"/>
</dbReference>
<reference evidence="3" key="1">
    <citation type="journal article" date="2014" name="Int. J. Syst. Evol. Microbiol.">
        <title>Complete genome sequence of Corynebacterium casei LMG S-19264T (=DSM 44701T), isolated from a smear-ripened cheese.</title>
        <authorList>
            <consortium name="US DOE Joint Genome Institute (JGI-PGF)"/>
            <person name="Walter F."/>
            <person name="Albersmeier A."/>
            <person name="Kalinowski J."/>
            <person name="Ruckert C."/>
        </authorList>
    </citation>
    <scope>NUCLEOTIDE SEQUENCE</scope>
    <source>
        <strain evidence="3">JCM 31740</strain>
    </source>
</reference>
<name>A0A348B1K8_9CREN</name>
<evidence type="ECO:0000313" key="2">
    <source>
        <dbReference type="EMBL" id="BBD72060.1"/>
    </source>
</evidence>
<dbReference type="PRINTS" id="PR00080">
    <property type="entry name" value="SDRFAMILY"/>
</dbReference>
<evidence type="ECO:0000313" key="3">
    <source>
        <dbReference type="EMBL" id="GGU00064.1"/>
    </source>
</evidence>
<dbReference type="PANTHER" id="PTHR42760">
    <property type="entry name" value="SHORT-CHAIN DEHYDROGENASES/REDUCTASES FAMILY MEMBER"/>
    <property type="match status" value="1"/>
</dbReference>
<dbReference type="OrthoDB" id="24596at2157"/>
<dbReference type="Pfam" id="PF13561">
    <property type="entry name" value="adh_short_C2"/>
    <property type="match status" value="1"/>
</dbReference>
<accession>A0A348B1K8</accession>
<evidence type="ECO:0000256" key="1">
    <source>
        <dbReference type="ARBA" id="ARBA00006484"/>
    </source>
</evidence>
<dbReference type="InterPro" id="IPR020904">
    <property type="entry name" value="Sc_DH/Rdtase_CS"/>
</dbReference>
<dbReference type="SUPFAM" id="SSF51735">
    <property type="entry name" value="NAD(P)-binding Rossmann-fold domains"/>
    <property type="match status" value="1"/>
</dbReference>
<dbReference type="InterPro" id="IPR002347">
    <property type="entry name" value="SDR_fam"/>
</dbReference>
<dbReference type="Proteomes" id="UP000616143">
    <property type="component" value="Unassembled WGS sequence"/>
</dbReference>
<dbReference type="EMBL" id="BMQS01000016">
    <property type="protein sequence ID" value="GGU00064.1"/>
    <property type="molecule type" value="Genomic_DNA"/>
</dbReference>
<dbReference type="RefSeq" id="WP_126449358.1">
    <property type="nucleotide sequence ID" value="NZ_AP018553.1"/>
</dbReference>
<protein>
    <submittedName>
        <fullName evidence="2">Beta-ketoacyl-ACP reductase</fullName>
    </submittedName>
</protein>
<dbReference type="FunFam" id="3.40.50.720:FF:000084">
    <property type="entry name" value="Short-chain dehydrogenase reductase"/>
    <property type="match status" value="1"/>
</dbReference>
<dbReference type="GeneID" id="38665955"/>
<dbReference type="PROSITE" id="PS00061">
    <property type="entry name" value="ADH_SHORT"/>
    <property type="match status" value="1"/>
</dbReference>
<keyword evidence="4" id="KW-1185">Reference proteome</keyword>
<reference evidence="4" key="2">
    <citation type="submission" date="2018-04" db="EMBL/GenBank/DDBJ databases">
        <title>Complete genome sequence of Sulfodiicoccus acidiphilus strain HS-1.</title>
        <authorList>
            <person name="Sakai H.D."/>
            <person name="Kurosawa N."/>
        </authorList>
    </citation>
    <scope>NUCLEOTIDE SEQUENCE [LARGE SCALE GENOMIC DNA]</scope>
    <source>
        <strain evidence="4">HS-1</strain>
    </source>
</reference>
<comment type="similarity">
    <text evidence="1">Belongs to the short-chain dehydrogenases/reductases (SDR) family.</text>
</comment>
<dbReference type="GO" id="GO:0016616">
    <property type="term" value="F:oxidoreductase activity, acting on the CH-OH group of donors, NAD or NADP as acceptor"/>
    <property type="evidence" value="ECO:0007669"/>
    <property type="project" value="TreeGrafter"/>
</dbReference>
<dbReference type="KEGG" id="sacd:HS1genome_0449"/>
<dbReference type="Gene3D" id="3.40.50.720">
    <property type="entry name" value="NAD(P)-binding Rossmann-like Domain"/>
    <property type="match status" value="1"/>
</dbReference>
<dbReference type="InterPro" id="IPR036291">
    <property type="entry name" value="NAD(P)-bd_dom_sf"/>
</dbReference>
<proteinExistence type="inferred from homology"/>
<evidence type="ECO:0000313" key="4">
    <source>
        <dbReference type="Proteomes" id="UP000276741"/>
    </source>
</evidence>
<dbReference type="AlphaFoldDB" id="A0A348B1K8"/>
<gene>
    <name evidence="3" type="ORF">GCM10007116_16710</name>
    <name evidence="2" type="ORF">HS1genome_0449</name>
</gene>
<dbReference type="EMBL" id="AP018553">
    <property type="protein sequence ID" value="BBD72060.1"/>
    <property type="molecule type" value="Genomic_DNA"/>
</dbReference>
<reference evidence="3" key="4">
    <citation type="submission" date="2020-09" db="EMBL/GenBank/DDBJ databases">
        <authorList>
            <person name="Sun Q."/>
            <person name="Ohkuma M."/>
        </authorList>
    </citation>
    <scope>NUCLEOTIDE SEQUENCE</scope>
    <source>
        <strain evidence="3">JCM 31740</strain>
    </source>
</reference>
<reference evidence="2" key="3">
    <citation type="journal article" date="2019" name="BMC Res. Notes">
        <title>Complete genome sequence of the Sulfodiicoccus acidiphilus strain HS-1T, the first crenarchaeon that lacks polB3, isolated from an acidic hot spring in Ohwaku-dani, Hakone, Japan.</title>
        <authorList>
            <person name="Sakai H.D."/>
            <person name="Kurosawa N."/>
        </authorList>
    </citation>
    <scope>NUCLEOTIDE SEQUENCE</scope>
    <source>
        <strain evidence="2">HS-1</strain>
    </source>
</reference>